<feature type="compositionally biased region" description="Basic and acidic residues" evidence="2">
    <location>
        <begin position="188"/>
        <end position="202"/>
    </location>
</feature>
<dbReference type="AlphaFoldDB" id="A0AAE0W238"/>
<accession>A0AAE0W238</accession>
<keyword evidence="5" id="KW-1185">Reference proteome</keyword>
<keyword evidence="1" id="KW-0175">Coiled coil</keyword>
<evidence type="ECO:0000256" key="2">
    <source>
        <dbReference type="SAM" id="MobiDB-lite"/>
    </source>
</evidence>
<evidence type="ECO:0000313" key="4">
    <source>
        <dbReference type="EMBL" id="KAK3598319.1"/>
    </source>
</evidence>
<feature type="region of interest" description="Disordered" evidence="2">
    <location>
        <begin position="298"/>
        <end position="322"/>
    </location>
</feature>
<dbReference type="PANTHER" id="PTHR23098:SF16">
    <property type="entry name" value="REGULATORY PROTEIN ZESTE"/>
    <property type="match status" value="1"/>
</dbReference>
<reference evidence="4" key="2">
    <citation type="journal article" date="2021" name="Genome Biol. Evol.">
        <title>Developing a high-quality reference genome for a parasitic bivalve with doubly uniparental inheritance (Bivalvia: Unionida).</title>
        <authorList>
            <person name="Smith C.H."/>
        </authorList>
    </citation>
    <scope>NUCLEOTIDE SEQUENCE</scope>
    <source>
        <strain evidence="4">CHS0354</strain>
        <tissue evidence="4">Mantle</tissue>
    </source>
</reference>
<evidence type="ECO:0000256" key="1">
    <source>
        <dbReference type="SAM" id="Coils"/>
    </source>
</evidence>
<evidence type="ECO:0000313" key="5">
    <source>
        <dbReference type="Proteomes" id="UP001195483"/>
    </source>
</evidence>
<name>A0AAE0W238_9BIVA</name>
<feature type="region of interest" description="Disordered" evidence="2">
    <location>
        <begin position="162"/>
        <end position="212"/>
    </location>
</feature>
<feature type="coiled-coil region" evidence="1">
    <location>
        <begin position="330"/>
        <end position="376"/>
    </location>
</feature>
<dbReference type="InterPro" id="IPR028002">
    <property type="entry name" value="Myb_DNA-bind_5"/>
</dbReference>
<dbReference type="EMBL" id="JAEAOA010001753">
    <property type="protein sequence ID" value="KAK3598319.1"/>
    <property type="molecule type" value="Genomic_DNA"/>
</dbReference>
<evidence type="ECO:0000259" key="3">
    <source>
        <dbReference type="Pfam" id="PF13873"/>
    </source>
</evidence>
<organism evidence="4 5">
    <name type="scientific">Potamilus streckersoni</name>
    <dbReference type="NCBI Taxonomy" id="2493646"/>
    <lineage>
        <taxon>Eukaryota</taxon>
        <taxon>Metazoa</taxon>
        <taxon>Spiralia</taxon>
        <taxon>Lophotrochozoa</taxon>
        <taxon>Mollusca</taxon>
        <taxon>Bivalvia</taxon>
        <taxon>Autobranchia</taxon>
        <taxon>Heteroconchia</taxon>
        <taxon>Palaeoheterodonta</taxon>
        <taxon>Unionida</taxon>
        <taxon>Unionoidea</taxon>
        <taxon>Unionidae</taxon>
        <taxon>Ambleminae</taxon>
        <taxon>Lampsilini</taxon>
        <taxon>Potamilus</taxon>
    </lineage>
</organism>
<reference evidence="4" key="1">
    <citation type="journal article" date="2021" name="Genome Biol. Evol.">
        <title>A High-Quality Reference Genome for a Parasitic Bivalve with Doubly Uniparental Inheritance (Bivalvia: Unionida).</title>
        <authorList>
            <person name="Smith C.H."/>
        </authorList>
    </citation>
    <scope>NUCLEOTIDE SEQUENCE</scope>
    <source>
        <strain evidence="4">CHS0354</strain>
    </source>
</reference>
<gene>
    <name evidence="4" type="ORF">CHS0354_029229</name>
</gene>
<dbReference type="GO" id="GO:0005634">
    <property type="term" value="C:nucleus"/>
    <property type="evidence" value="ECO:0007669"/>
    <property type="project" value="TreeGrafter"/>
</dbReference>
<dbReference type="Proteomes" id="UP001195483">
    <property type="component" value="Unassembled WGS sequence"/>
</dbReference>
<dbReference type="Pfam" id="PF13873">
    <property type="entry name" value="Myb_DNA-bind_5"/>
    <property type="match status" value="1"/>
</dbReference>
<reference evidence="4" key="3">
    <citation type="submission" date="2023-05" db="EMBL/GenBank/DDBJ databases">
        <authorList>
            <person name="Smith C.H."/>
        </authorList>
    </citation>
    <scope>NUCLEOTIDE SEQUENCE</scope>
    <source>
        <strain evidence="4">CHS0354</strain>
        <tissue evidence="4">Mantle</tissue>
    </source>
</reference>
<feature type="domain" description="Myb/SANT-like DNA-binding" evidence="3">
    <location>
        <begin position="12"/>
        <end position="88"/>
    </location>
</feature>
<proteinExistence type="predicted"/>
<feature type="compositionally biased region" description="Polar residues" evidence="2">
    <location>
        <begin position="253"/>
        <end position="265"/>
    </location>
</feature>
<protein>
    <recommendedName>
        <fullName evidence="3">Myb/SANT-like DNA-binding domain-containing protein</fullName>
    </recommendedName>
</protein>
<feature type="region of interest" description="Disordered" evidence="2">
    <location>
        <begin position="253"/>
        <end position="272"/>
    </location>
</feature>
<sequence>MTQELLRMALKRKPNWLDEERALLVEEYRKRKDILKAKYSRNVTTAMKKRAWEEICDIINTANPNVPRSVKDVQKKWENLCNTAKHELSGKVRPRSSTSGEGIQNSLHLSDISMKVFTIMCEDPTSLSGLDQSRDTNLPDVIDLDPPGQPSVYVDVDPISVSNSGKRSHASDEEENVHVTNKEGNMYLERKSPSNKEGDMYLERNSPSNKGQISEQFQQFKVFKRESLQHHSGPQNIASIDSNATYNAIPCTSENKQESSTSPTVEHSRSFQTRKRLVPIAPKQTPVLIAAKTVTSVHPYSSPHTVDRRSLNPSTAEGPTALLRTPGPSIISLKREVLQLEKEKLKLEMEKLEVEKEKLHMEKNKLNLEISKLKIELQSYGVKVDNSDFE</sequence>
<dbReference type="PANTHER" id="PTHR23098">
    <property type="entry name" value="AGAP001331-PA-RELATED"/>
    <property type="match status" value="1"/>
</dbReference>
<comment type="caution">
    <text evidence="4">The sequence shown here is derived from an EMBL/GenBank/DDBJ whole genome shotgun (WGS) entry which is preliminary data.</text>
</comment>